<proteinExistence type="predicted"/>
<dbReference type="RefSeq" id="WP_118197342.1">
    <property type="nucleotide sequence ID" value="NZ_QRHZ01000001.1"/>
</dbReference>
<accession>A0A414SKA4</accession>
<dbReference type="Proteomes" id="UP000284220">
    <property type="component" value="Unassembled WGS sequence"/>
</dbReference>
<comment type="caution">
    <text evidence="1">The sequence shown here is derived from an EMBL/GenBank/DDBJ whole genome shotgun (WGS) entry which is preliminary data.</text>
</comment>
<evidence type="ECO:0000313" key="1">
    <source>
        <dbReference type="EMBL" id="RHG20020.1"/>
    </source>
</evidence>
<protein>
    <submittedName>
        <fullName evidence="1">Uncharacterized protein</fullName>
    </submittedName>
</protein>
<gene>
    <name evidence="1" type="ORF">DW272_02110</name>
</gene>
<dbReference type="EMBL" id="QRHZ01000001">
    <property type="protein sequence ID" value="RHG20020.1"/>
    <property type="molecule type" value="Genomic_DNA"/>
</dbReference>
<reference evidence="1 2" key="1">
    <citation type="submission" date="2018-08" db="EMBL/GenBank/DDBJ databases">
        <title>A genome reference for cultivated species of the human gut microbiota.</title>
        <authorList>
            <person name="Zou Y."/>
            <person name="Xue W."/>
            <person name="Luo G."/>
        </authorList>
    </citation>
    <scope>NUCLEOTIDE SEQUENCE [LARGE SCALE GENOMIC DNA]</scope>
    <source>
        <strain evidence="1 2">AM22-9LB</strain>
    </source>
</reference>
<evidence type="ECO:0000313" key="2">
    <source>
        <dbReference type="Proteomes" id="UP000284220"/>
    </source>
</evidence>
<dbReference type="AlphaFoldDB" id="A0A414SKA4"/>
<organism evidence="1 2">
    <name type="scientific">Blautia obeum</name>
    <dbReference type="NCBI Taxonomy" id="40520"/>
    <lineage>
        <taxon>Bacteria</taxon>
        <taxon>Bacillati</taxon>
        <taxon>Bacillota</taxon>
        <taxon>Clostridia</taxon>
        <taxon>Lachnospirales</taxon>
        <taxon>Lachnospiraceae</taxon>
        <taxon>Blautia</taxon>
    </lineage>
</organism>
<name>A0A414SKA4_9FIRM</name>
<sequence>MGKFKSGIILKNKIELAPQGNESYSDLLVSLGIDDTTFNASKVFIRAELTPPDGDIAVPIEKWNYNVDQDITPDWYDEDPTRYENEFRVAVDTWIKENLNFKKEFGKAWTVFEDNGLEYHVLYGTLFNSEFGATNDYRESFIRKKLDESELKAQIEDTYKERIVPVSVNLTSMDGFKEYGKVSDTLGIFDIPFLMKYGENIPLIENPVWTATPNQTKKRRDTRFVQVVISDGFVCCSGCLWGGCGVRPFFILKSSNL</sequence>